<protein>
    <submittedName>
        <fullName evidence="1">Uncharacterized protein</fullName>
    </submittedName>
</protein>
<evidence type="ECO:0000313" key="1">
    <source>
        <dbReference type="EMBL" id="KAL2730870.1"/>
    </source>
</evidence>
<name>A0ABD2BDV9_VESSQ</name>
<sequence length="141" mass="16621">MCLERIRVVYGIYPVHKTINQSKVVLSLYLPTVPTFILLWEQNDLTNSLRNLCPKHSKRFQRIVGFKTADMETCRFIQSCSPNSFLEDTRIREKDVLAFPEHCLMLRKVENGSIAFHFIVPTDEYRPLVNMCFTIMSKRKY</sequence>
<evidence type="ECO:0000313" key="2">
    <source>
        <dbReference type="Proteomes" id="UP001607302"/>
    </source>
</evidence>
<dbReference type="Proteomes" id="UP001607302">
    <property type="component" value="Unassembled WGS sequence"/>
</dbReference>
<dbReference type="EMBL" id="JAUDFV010000110">
    <property type="protein sequence ID" value="KAL2730870.1"/>
    <property type="molecule type" value="Genomic_DNA"/>
</dbReference>
<accession>A0ABD2BDV9</accession>
<reference evidence="1 2" key="1">
    <citation type="journal article" date="2024" name="Ann. Entomol. Soc. Am.">
        <title>Genomic analyses of the southern and eastern yellowjacket wasps (Hymenoptera: Vespidae) reveal evolutionary signatures of social life.</title>
        <authorList>
            <person name="Catto M.A."/>
            <person name="Caine P.B."/>
            <person name="Orr S.E."/>
            <person name="Hunt B.G."/>
            <person name="Goodisman M.A.D."/>
        </authorList>
    </citation>
    <scope>NUCLEOTIDE SEQUENCE [LARGE SCALE GENOMIC DNA]</scope>
    <source>
        <strain evidence="1">233</strain>
        <tissue evidence="1">Head and thorax</tissue>
    </source>
</reference>
<keyword evidence="2" id="KW-1185">Reference proteome</keyword>
<proteinExistence type="predicted"/>
<comment type="caution">
    <text evidence="1">The sequence shown here is derived from an EMBL/GenBank/DDBJ whole genome shotgun (WGS) entry which is preliminary data.</text>
</comment>
<organism evidence="1 2">
    <name type="scientific">Vespula squamosa</name>
    <name type="common">Southern yellow jacket</name>
    <name type="synonym">Wasp</name>
    <dbReference type="NCBI Taxonomy" id="30214"/>
    <lineage>
        <taxon>Eukaryota</taxon>
        <taxon>Metazoa</taxon>
        <taxon>Ecdysozoa</taxon>
        <taxon>Arthropoda</taxon>
        <taxon>Hexapoda</taxon>
        <taxon>Insecta</taxon>
        <taxon>Pterygota</taxon>
        <taxon>Neoptera</taxon>
        <taxon>Endopterygota</taxon>
        <taxon>Hymenoptera</taxon>
        <taxon>Apocrita</taxon>
        <taxon>Aculeata</taxon>
        <taxon>Vespoidea</taxon>
        <taxon>Vespidae</taxon>
        <taxon>Vespinae</taxon>
        <taxon>Vespula</taxon>
    </lineage>
</organism>
<dbReference type="AlphaFoldDB" id="A0ABD2BDV9"/>
<gene>
    <name evidence="1" type="ORF">V1478_005283</name>
</gene>